<evidence type="ECO:0000313" key="2">
    <source>
        <dbReference type="EMBL" id="GMG53942.1"/>
    </source>
</evidence>
<dbReference type="Gene3D" id="3.20.20.80">
    <property type="entry name" value="Glycosidases"/>
    <property type="match status" value="1"/>
</dbReference>
<accession>A0ABQ6L7D7</accession>
<comment type="caution">
    <text evidence="2">The sequence shown here is derived from an EMBL/GenBank/DDBJ whole genome shotgun (WGS) entry which is preliminary data.</text>
</comment>
<organism evidence="2 3">
    <name type="scientific">Aspergillus oryzae var. brunneus</name>
    <dbReference type="NCBI Taxonomy" id="332754"/>
    <lineage>
        <taxon>Eukaryota</taxon>
        <taxon>Fungi</taxon>
        <taxon>Dikarya</taxon>
        <taxon>Ascomycota</taxon>
        <taxon>Pezizomycotina</taxon>
        <taxon>Eurotiomycetes</taxon>
        <taxon>Eurotiomycetidae</taxon>
        <taxon>Eurotiales</taxon>
        <taxon>Aspergillaceae</taxon>
        <taxon>Aspergillus</taxon>
        <taxon>Aspergillus subgen. Circumdati</taxon>
    </lineage>
</organism>
<sequence>MRFNVLATLIGITIPQIALAIAPGPLSTSGRWIVDANGQNITFAGVNWPGASEAMLPEGLQYQSIENIVDKIKTLGMNVIRLTFAIEMIDDILETGRDVSIKDSLVKALGEKNGTKVFSNIVRHNPQFGVDTTRLQVKSLPAVKSVGMRNELRKAEDNPTLVNTTYNWRYWYRHMVENANQIHAANRNLLIYFSGLDYDTRLSPIPTGAELGNGTAFRKDDFEYADKIVLELHNYERTATSCEDLKSSLWNAGFNALDTQNSSIVNIMPVQMTEFGFPQDNTTYTDVYASCLREWLPSLQAGWMVWVIAGSYYIRKGIQDDDELWGESFSKTIREQTGN</sequence>
<feature type="chain" id="PRO_5047125887" evidence="1">
    <location>
        <begin position="21"/>
        <end position="339"/>
    </location>
</feature>
<dbReference type="SUPFAM" id="SSF51445">
    <property type="entry name" value="(Trans)glycosidases"/>
    <property type="match status" value="1"/>
</dbReference>
<evidence type="ECO:0000313" key="3">
    <source>
        <dbReference type="Proteomes" id="UP001165189"/>
    </source>
</evidence>
<gene>
    <name evidence="2" type="ORF">Aory05_001220400</name>
</gene>
<dbReference type="EMBL" id="BSYB01000078">
    <property type="protein sequence ID" value="GMG53942.1"/>
    <property type="molecule type" value="Genomic_DNA"/>
</dbReference>
<keyword evidence="3" id="KW-1185">Reference proteome</keyword>
<dbReference type="Proteomes" id="UP001165189">
    <property type="component" value="Unassembled WGS sequence"/>
</dbReference>
<keyword evidence="1" id="KW-0732">Signal</keyword>
<dbReference type="PANTHER" id="PTHR31263:SF0">
    <property type="entry name" value="CELLULASE FAMILY PROTEIN (AFU_ORTHOLOGUE AFUA_5G14560)"/>
    <property type="match status" value="1"/>
</dbReference>
<name>A0ABQ6L7D7_ASPOZ</name>
<dbReference type="InterPro" id="IPR017853">
    <property type="entry name" value="GH"/>
</dbReference>
<protein>
    <submittedName>
        <fullName evidence="2">Unnamed protein product</fullName>
    </submittedName>
</protein>
<evidence type="ECO:0000256" key="1">
    <source>
        <dbReference type="SAM" id="SignalP"/>
    </source>
</evidence>
<proteinExistence type="predicted"/>
<dbReference type="PANTHER" id="PTHR31263">
    <property type="entry name" value="CELLULASE FAMILY PROTEIN (AFU_ORTHOLOGUE AFUA_5G14560)"/>
    <property type="match status" value="1"/>
</dbReference>
<reference evidence="2" key="1">
    <citation type="submission" date="2023-04" db="EMBL/GenBank/DDBJ databases">
        <title>Aspergillus oryzae var. brunneus NBRC 4377.</title>
        <authorList>
            <person name="Ichikawa N."/>
            <person name="Sato H."/>
            <person name="Tonouchi N."/>
        </authorList>
    </citation>
    <scope>NUCLEOTIDE SEQUENCE</scope>
    <source>
        <strain evidence="2">NBRC 4377</strain>
    </source>
</reference>
<feature type="signal peptide" evidence="1">
    <location>
        <begin position="1"/>
        <end position="20"/>
    </location>
</feature>